<evidence type="ECO:0000313" key="2">
    <source>
        <dbReference type="Proteomes" id="UP001256827"/>
    </source>
</evidence>
<keyword evidence="2" id="KW-1185">Reference proteome</keyword>
<dbReference type="Gene3D" id="2.30.320.10">
    <property type="entry name" value="YwqG-like"/>
    <property type="match status" value="1"/>
</dbReference>
<dbReference type="Pfam" id="PF09234">
    <property type="entry name" value="DUF1963"/>
    <property type="match status" value="1"/>
</dbReference>
<gene>
    <name evidence="1" type="ORF">RGB73_08290</name>
</gene>
<dbReference type="PANTHER" id="PTHR36436:SF6">
    <property type="entry name" value="SLL5081 PROTEIN"/>
    <property type="match status" value="1"/>
</dbReference>
<dbReference type="EMBL" id="CP134050">
    <property type="protein sequence ID" value="WNC16300.1"/>
    <property type="molecule type" value="Genomic_DNA"/>
</dbReference>
<evidence type="ECO:0000313" key="1">
    <source>
        <dbReference type="EMBL" id="WNC16300.1"/>
    </source>
</evidence>
<dbReference type="PANTHER" id="PTHR36436">
    <property type="entry name" value="SLL5081 PROTEIN"/>
    <property type="match status" value="1"/>
</dbReference>
<dbReference type="RefSeq" id="WP_310770835.1">
    <property type="nucleotide sequence ID" value="NZ_CP134050.1"/>
</dbReference>
<organism evidence="1 2">
    <name type="scientific">Brevibacillus brevis</name>
    <name type="common">Bacillus brevis</name>
    <dbReference type="NCBI Taxonomy" id="1393"/>
    <lineage>
        <taxon>Bacteria</taxon>
        <taxon>Bacillati</taxon>
        <taxon>Bacillota</taxon>
        <taxon>Bacilli</taxon>
        <taxon>Bacillales</taxon>
        <taxon>Paenibacillaceae</taxon>
        <taxon>Brevibacillus</taxon>
    </lineage>
</organism>
<proteinExistence type="predicted"/>
<dbReference type="SUPFAM" id="SSF103032">
    <property type="entry name" value="Hypothetical protein YwqG"/>
    <property type="match status" value="1"/>
</dbReference>
<sequence>MNENNRKKLEQLIRDYPFTHAREYLLDKTRQGIRLEKAGSDDYADPCASRVGGDPDLPMGHDWPMTADSVPMTFLAQLNLQDLASHDHSSMLPTNGMLFFFVGIDEPAYNIQHRVLFLREEELVFAERRVAPEMTALKEQFNAFRLEARASLEPPNYAYVDFEQIENDEYGYEDYEDFTFEVTGSRREDVAMMFGYPDGQHDDSEYEAALMILTGKPYNYDAQQALQHIADHFAGDRDRAEQEIRDVVLLLEIESDNDIGFCWWDAGALQFFIRKEDLLAGRFDRTYCSLYSS</sequence>
<protein>
    <submittedName>
        <fullName evidence="1">YwqG family protein</fullName>
    </submittedName>
</protein>
<dbReference type="InterPro" id="IPR015315">
    <property type="entry name" value="DUF1963"/>
</dbReference>
<name>A0ABY9T888_BREBE</name>
<dbReference type="InterPro" id="IPR035948">
    <property type="entry name" value="YwqG-like_sf"/>
</dbReference>
<reference evidence="1 2" key="1">
    <citation type="submission" date="2023-09" db="EMBL/GenBank/DDBJ databases">
        <title>Complete Genome and Methylome dissection of Bacillus brevis NEB573 original source of BbsI restriction endonuclease.</title>
        <authorList>
            <person name="Fomenkov A."/>
            <person name="Roberts R.D."/>
        </authorList>
    </citation>
    <scope>NUCLEOTIDE SEQUENCE [LARGE SCALE GENOMIC DNA]</scope>
    <source>
        <strain evidence="1 2">NEB573</strain>
    </source>
</reference>
<accession>A0ABY9T888</accession>
<dbReference type="Proteomes" id="UP001256827">
    <property type="component" value="Chromosome"/>
</dbReference>